<dbReference type="GO" id="GO:0016747">
    <property type="term" value="F:acyltransferase activity, transferring groups other than amino-acyl groups"/>
    <property type="evidence" value="ECO:0007669"/>
    <property type="project" value="InterPro"/>
</dbReference>
<dbReference type="Pfam" id="PF13508">
    <property type="entry name" value="Acetyltransf_7"/>
    <property type="match status" value="1"/>
</dbReference>
<dbReference type="InterPro" id="IPR000182">
    <property type="entry name" value="GNAT_dom"/>
</dbReference>
<sequence>MSELTVGYLADYPAALPLLAEAFRAESPAYFGAQPADAIIAALLAPTLQRAALPLTLVAHAGAALVGTVALRADSIGTRPDLGPWVAALHVLPPHRGRGVGARLLGAAEAAAYALGLRTLYAGSGRAAPLFLRHGWRALGTLAYHGEPLTLLRRDLAAPPEPAPAI</sequence>
<name>A0A6J4KCM4_9BACT</name>
<keyword evidence="1" id="KW-0808">Transferase</keyword>
<dbReference type="PROSITE" id="PS51186">
    <property type="entry name" value="GNAT"/>
    <property type="match status" value="1"/>
</dbReference>
<gene>
    <name evidence="4" type="ORF">AVDCRST_MAG40-377</name>
</gene>
<dbReference type="AlphaFoldDB" id="A0A6J4KCM4"/>
<evidence type="ECO:0000259" key="3">
    <source>
        <dbReference type="PROSITE" id="PS51186"/>
    </source>
</evidence>
<evidence type="ECO:0000256" key="1">
    <source>
        <dbReference type="ARBA" id="ARBA00022679"/>
    </source>
</evidence>
<dbReference type="InterPro" id="IPR050832">
    <property type="entry name" value="Bact_Acetyltransf"/>
</dbReference>
<evidence type="ECO:0000256" key="2">
    <source>
        <dbReference type="ARBA" id="ARBA00023315"/>
    </source>
</evidence>
<dbReference type="EMBL" id="CADCTX010000105">
    <property type="protein sequence ID" value="CAA9301291.1"/>
    <property type="molecule type" value="Genomic_DNA"/>
</dbReference>
<reference evidence="4" key="1">
    <citation type="submission" date="2020-02" db="EMBL/GenBank/DDBJ databases">
        <authorList>
            <person name="Meier V. D."/>
        </authorList>
    </citation>
    <scope>NUCLEOTIDE SEQUENCE</scope>
    <source>
        <strain evidence="4">AVDCRST_MAG40</strain>
    </source>
</reference>
<organism evidence="4">
    <name type="scientific">uncultured Gemmatimonadaceae bacterium</name>
    <dbReference type="NCBI Taxonomy" id="246130"/>
    <lineage>
        <taxon>Bacteria</taxon>
        <taxon>Pseudomonadati</taxon>
        <taxon>Gemmatimonadota</taxon>
        <taxon>Gemmatimonadia</taxon>
        <taxon>Gemmatimonadales</taxon>
        <taxon>Gemmatimonadaceae</taxon>
        <taxon>environmental samples</taxon>
    </lineage>
</organism>
<protein>
    <recommendedName>
        <fullName evidence="3">N-acetyltransferase domain-containing protein</fullName>
    </recommendedName>
</protein>
<dbReference type="SUPFAM" id="SSF55729">
    <property type="entry name" value="Acyl-CoA N-acyltransferases (Nat)"/>
    <property type="match status" value="1"/>
</dbReference>
<dbReference type="InterPro" id="IPR016181">
    <property type="entry name" value="Acyl_CoA_acyltransferase"/>
</dbReference>
<evidence type="ECO:0000313" key="4">
    <source>
        <dbReference type="EMBL" id="CAA9301291.1"/>
    </source>
</evidence>
<proteinExistence type="predicted"/>
<accession>A0A6J4KCM4</accession>
<dbReference type="Gene3D" id="3.40.630.30">
    <property type="match status" value="1"/>
</dbReference>
<feature type="domain" description="N-acetyltransferase" evidence="3">
    <location>
        <begin position="1"/>
        <end position="157"/>
    </location>
</feature>
<keyword evidence="2" id="KW-0012">Acyltransferase</keyword>
<dbReference type="PANTHER" id="PTHR43877">
    <property type="entry name" value="AMINOALKYLPHOSPHONATE N-ACETYLTRANSFERASE-RELATED-RELATED"/>
    <property type="match status" value="1"/>
</dbReference>